<dbReference type="PANTHER" id="PTHR28570:SF3">
    <property type="entry name" value="ASPARTYL AMINOPEPTIDASE"/>
    <property type="match status" value="1"/>
</dbReference>
<keyword evidence="13" id="KW-1185">Reference proteome</keyword>
<evidence type="ECO:0000313" key="13">
    <source>
        <dbReference type="Proteomes" id="UP001321421"/>
    </source>
</evidence>
<evidence type="ECO:0000256" key="7">
    <source>
        <dbReference type="ARBA" id="ARBA00022833"/>
    </source>
</evidence>
<keyword evidence="8 9" id="KW-0482">Metalloprotease</keyword>
<dbReference type="Proteomes" id="UP001321421">
    <property type="component" value="Chromosome"/>
</dbReference>
<keyword evidence="5 9" id="KW-0479">Metal-binding</keyword>
<gene>
    <name evidence="12" type="ORF">GCM10025872_17190</name>
</gene>
<accession>A0ABM8HAU2</accession>
<keyword evidence="4 9" id="KW-0645">Protease</keyword>
<evidence type="ECO:0000256" key="6">
    <source>
        <dbReference type="ARBA" id="ARBA00022801"/>
    </source>
</evidence>
<dbReference type="PRINTS" id="PR00932">
    <property type="entry name" value="AMINO1PTASE"/>
</dbReference>
<proteinExistence type="inferred from homology"/>
<comment type="cofactor">
    <cofactor evidence="1 10">
        <name>Zn(2+)</name>
        <dbReference type="ChEBI" id="CHEBI:29105"/>
    </cofactor>
</comment>
<dbReference type="InterPro" id="IPR001948">
    <property type="entry name" value="Peptidase_M18"/>
</dbReference>
<dbReference type="EMBL" id="AP027735">
    <property type="protein sequence ID" value="BDZ58062.1"/>
    <property type="molecule type" value="Genomic_DNA"/>
</dbReference>
<dbReference type="PANTHER" id="PTHR28570">
    <property type="entry name" value="ASPARTYL AMINOPEPTIDASE"/>
    <property type="match status" value="1"/>
</dbReference>
<evidence type="ECO:0000256" key="10">
    <source>
        <dbReference type="RuleBase" id="RU004387"/>
    </source>
</evidence>
<dbReference type="Gene3D" id="2.30.250.10">
    <property type="entry name" value="Aminopeptidase i, Domain 2"/>
    <property type="match status" value="1"/>
</dbReference>
<dbReference type="SUPFAM" id="SSF101821">
    <property type="entry name" value="Aminopeptidase/glucanase lid domain"/>
    <property type="match status" value="1"/>
</dbReference>
<evidence type="ECO:0000256" key="11">
    <source>
        <dbReference type="SAM" id="MobiDB-lite"/>
    </source>
</evidence>
<keyword evidence="3 9" id="KW-0031">Aminopeptidase</keyword>
<keyword evidence="6 9" id="KW-0378">Hydrolase</keyword>
<sequence length="217" mass="23403">MSAATSGSGALAFTVDEAADGLCAYVDASPSPFHAVETTAAMLEEAGFVRLEETEPWPQEKGRFCTVRGGSLVAWSTEHASGPDSPMRVVGAHTDSPNLRIKPRPDLARAGWQLLGVEVYGGALVNSWLDRDLGLSGRVTVRSGDVLEPRLLRVDEPILRVSQLAIHLDRAINDEGLRLNRQQHLAPHWGSATRPATSRRTSPSSWTSRATTSWAGI</sequence>
<evidence type="ECO:0000256" key="8">
    <source>
        <dbReference type="ARBA" id="ARBA00023049"/>
    </source>
</evidence>
<name>A0ABM8HAU2_9MICO</name>
<feature type="region of interest" description="Disordered" evidence="11">
    <location>
        <begin position="185"/>
        <end position="217"/>
    </location>
</feature>
<dbReference type="SUPFAM" id="SSF53187">
    <property type="entry name" value="Zn-dependent exopeptidases"/>
    <property type="match status" value="1"/>
</dbReference>
<dbReference type="RefSeq" id="WP_350227111.1">
    <property type="nucleotide sequence ID" value="NZ_AP027735.1"/>
</dbReference>
<evidence type="ECO:0000256" key="5">
    <source>
        <dbReference type="ARBA" id="ARBA00022723"/>
    </source>
</evidence>
<evidence type="ECO:0000256" key="2">
    <source>
        <dbReference type="ARBA" id="ARBA00008290"/>
    </source>
</evidence>
<evidence type="ECO:0000256" key="4">
    <source>
        <dbReference type="ARBA" id="ARBA00022670"/>
    </source>
</evidence>
<evidence type="ECO:0000256" key="9">
    <source>
        <dbReference type="RuleBase" id="RU004386"/>
    </source>
</evidence>
<evidence type="ECO:0000313" key="12">
    <source>
        <dbReference type="EMBL" id="BDZ58062.1"/>
    </source>
</evidence>
<organism evidence="12 13">
    <name type="scientific">Barrientosiimonas endolithica</name>
    <dbReference type="NCBI Taxonomy" id="1535208"/>
    <lineage>
        <taxon>Bacteria</taxon>
        <taxon>Bacillati</taxon>
        <taxon>Actinomycetota</taxon>
        <taxon>Actinomycetes</taxon>
        <taxon>Micrococcales</taxon>
        <taxon>Dermacoccaceae</taxon>
        <taxon>Barrientosiimonas</taxon>
    </lineage>
</organism>
<feature type="compositionally biased region" description="Low complexity" evidence="11">
    <location>
        <begin position="191"/>
        <end position="217"/>
    </location>
</feature>
<evidence type="ECO:0000256" key="1">
    <source>
        <dbReference type="ARBA" id="ARBA00001947"/>
    </source>
</evidence>
<keyword evidence="7 9" id="KW-0862">Zinc</keyword>
<evidence type="ECO:0000256" key="3">
    <source>
        <dbReference type="ARBA" id="ARBA00022438"/>
    </source>
</evidence>
<dbReference type="InterPro" id="IPR023358">
    <property type="entry name" value="Peptidase_M18_dom2"/>
</dbReference>
<reference evidence="13" key="1">
    <citation type="journal article" date="2019" name="Int. J. Syst. Evol. Microbiol.">
        <title>The Global Catalogue of Microorganisms (GCM) 10K type strain sequencing project: providing services to taxonomists for standard genome sequencing and annotation.</title>
        <authorList>
            <consortium name="The Broad Institute Genomics Platform"/>
            <consortium name="The Broad Institute Genome Sequencing Center for Infectious Disease"/>
            <person name="Wu L."/>
            <person name="Ma J."/>
        </authorList>
    </citation>
    <scope>NUCLEOTIDE SEQUENCE [LARGE SCALE GENOMIC DNA]</scope>
    <source>
        <strain evidence="13">NBRC 110608</strain>
    </source>
</reference>
<protein>
    <recommendedName>
        <fullName evidence="10">M18 family aminopeptidase</fullName>
        <ecNumber evidence="10">3.4.11.-</ecNumber>
    </recommendedName>
</protein>
<dbReference type="Gene3D" id="3.40.630.10">
    <property type="entry name" value="Zn peptidases"/>
    <property type="match status" value="1"/>
</dbReference>
<dbReference type="Pfam" id="PF02127">
    <property type="entry name" value="Peptidase_M18"/>
    <property type="match status" value="1"/>
</dbReference>
<comment type="similarity">
    <text evidence="2 9">Belongs to the peptidase M18 family.</text>
</comment>
<dbReference type="EC" id="3.4.11.-" evidence="10"/>